<keyword evidence="2 4" id="KW-0547">Nucleotide-binding</keyword>
<keyword evidence="3 4" id="KW-0067">ATP-binding</keyword>
<dbReference type="Proteomes" id="UP001150062">
    <property type="component" value="Unassembled WGS sequence"/>
</dbReference>
<accession>A0ABQ8YLZ4</accession>
<feature type="binding site" evidence="4">
    <location>
        <position position="39"/>
    </location>
    <ligand>
        <name>ATP</name>
        <dbReference type="ChEBI" id="CHEBI:30616"/>
    </ligand>
</feature>
<evidence type="ECO:0000256" key="2">
    <source>
        <dbReference type="ARBA" id="ARBA00022741"/>
    </source>
</evidence>
<keyword evidence="7" id="KW-0418">Kinase</keyword>
<evidence type="ECO:0000313" key="7">
    <source>
        <dbReference type="EMBL" id="KAJ6245614.1"/>
    </source>
</evidence>
<dbReference type="InterPro" id="IPR050235">
    <property type="entry name" value="CK1_Ser-Thr_kinase"/>
</dbReference>
<proteinExistence type="predicted"/>
<feature type="region of interest" description="Disordered" evidence="5">
    <location>
        <begin position="510"/>
        <end position="624"/>
    </location>
</feature>
<dbReference type="SMART" id="SM00220">
    <property type="entry name" value="S_TKc"/>
    <property type="match status" value="1"/>
</dbReference>
<evidence type="ECO:0000313" key="8">
    <source>
        <dbReference type="Proteomes" id="UP001150062"/>
    </source>
</evidence>
<dbReference type="EMBL" id="JAOAOG010000143">
    <property type="protein sequence ID" value="KAJ6245614.1"/>
    <property type="molecule type" value="Genomic_DNA"/>
</dbReference>
<dbReference type="Gene3D" id="1.10.510.10">
    <property type="entry name" value="Transferase(Phosphotransferase) domain 1"/>
    <property type="match status" value="1"/>
</dbReference>
<dbReference type="InterPro" id="IPR008271">
    <property type="entry name" value="Ser/Thr_kinase_AS"/>
</dbReference>
<name>A0ABQ8YLZ4_9EUKA</name>
<evidence type="ECO:0000259" key="6">
    <source>
        <dbReference type="PROSITE" id="PS50011"/>
    </source>
</evidence>
<dbReference type="PROSITE" id="PS50011">
    <property type="entry name" value="PROTEIN_KINASE_DOM"/>
    <property type="match status" value="1"/>
</dbReference>
<gene>
    <name evidence="7" type="ORF">M0813_20033</name>
</gene>
<feature type="compositionally biased region" description="Polar residues" evidence="5">
    <location>
        <begin position="609"/>
        <end position="624"/>
    </location>
</feature>
<protein>
    <recommendedName>
        <fullName evidence="1">non-specific serine/threonine protein kinase</fullName>
        <ecNumber evidence="1">2.7.11.1</ecNumber>
    </recommendedName>
</protein>
<dbReference type="InterPro" id="IPR011009">
    <property type="entry name" value="Kinase-like_dom_sf"/>
</dbReference>
<feature type="compositionally biased region" description="Basic and acidic residues" evidence="5">
    <location>
        <begin position="520"/>
        <end position="535"/>
    </location>
</feature>
<evidence type="ECO:0000256" key="5">
    <source>
        <dbReference type="SAM" id="MobiDB-lite"/>
    </source>
</evidence>
<comment type="caution">
    <text evidence="7">The sequence shown here is derived from an EMBL/GenBank/DDBJ whole genome shotgun (WGS) entry which is preliminary data.</text>
</comment>
<dbReference type="Pfam" id="PF00069">
    <property type="entry name" value="Pkinase"/>
    <property type="match status" value="1"/>
</dbReference>
<reference evidence="7" key="1">
    <citation type="submission" date="2022-08" db="EMBL/GenBank/DDBJ databases">
        <title>Novel sulfate-reducing endosymbionts in the free-living metamonad Anaeramoeba.</title>
        <authorList>
            <person name="Jerlstrom-Hultqvist J."/>
            <person name="Cepicka I."/>
            <person name="Gallot-Lavallee L."/>
            <person name="Salas-Leiva D."/>
            <person name="Curtis B.A."/>
            <person name="Zahonova K."/>
            <person name="Pipaliya S."/>
            <person name="Dacks J."/>
            <person name="Roger A.J."/>
        </authorList>
    </citation>
    <scope>NUCLEOTIDE SEQUENCE</scope>
    <source>
        <strain evidence="7">Schooner1</strain>
    </source>
</reference>
<dbReference type="SUPFAM" id="SSF56112">
    <property type="entry name" value="Protein kinase-like (PK-like)"/>
    <property type="match status" value="1"/>
</dbReference>
<feature type="compositionally biased region" description="Basic and acidic residues" evidence="5">
    <location>
        <begin position="471"/>
        <end position="481"/>
    </location>
</feature>
<dbReference type="PANTHER" id="PTHR11909">
    <property type="entry name" value="CASEIN KINASE-RELATED"/>
    <property type="match status" value="1"/>
</dbReference>
<keyword evidence="7" id="KW-0808">Transferase</keyword>
<dbReference type="InterPro" id="IPR017441">
    <property type="entry name" value="Protein_kinase_ATP_BS"/>
</dbReference>
<dbReference type="PROSITE" id="PS00107">
    <property type="entry name" value="PROTEIN_KINASE_ATP"/>
    <property type="match status" value="1"/>
</dbReference>
<dbReference type="GO" id="GO:0016301">
    <property type="term" value="F:kinase activity"/>
    <property type="evidence" value="ECO:0007669"/>
    <property type="project" value="UniProtKB-KW"/>
</dbReference>
<feature type="compositionally biased region" description="Basic residues" evidence="5">
    <location>
        <begin position="549"/>
        <end position="563"/>
    </location>
</feature>
<evidence type="ECO:0000256" key="4">
    <source>
        <dbReference type="PROSITE-ProRule" id="PRU10141"/>
    </source>
</evidence>
<sequence length="639" mass="74184">MLTGSIRGRWHLVTRIGQGGFGEIYIAHDRRTEQPVAIKFEKKSCQKEALKFEIEVLSQLQPSIFFPNFICSGCSKDFNYLVMDLHGPNLSSVRRHHRKRCFSITTTVKIGIEMILSIKEIHKIGFIHRDIKPSNFVLHHETTIKKLISKKKKKNDNLPTICLLDFGLARRYLDQEGKLLQPRGKVGFRGTTRYASLNSHLGIDLSRRDDIWSLLYLLVEFLKGELPWSQVKDRQLIFELKKKFNSVSLVKGLSIQFAKFYEYVKTLKFEDSIDYDYLISLLQKAVKEGKYKCDHSLDWDKSLFKKKMQSLAPFKRRHKKKQKPYKLPMTPKNYKKKNYLKQKKSRRIKNFLDSEYKQKYDKTVSDGPLDSKKAVPSLSISIKPSSSIYPKQVKHKVDKSLLLEINKMKDIPIPSYQESVWRRKMKESNENINEYELLDEGIYVNGKNQKGGKGKWGGVGKWKGRRKKKGETKEKVKENGKGKQKLIKKWEKKGNKQIDRIRRITITTSSESTSETTYDETAKSEITESSLKKSNNENTNIQKNDFKSKNKKKNQIKNKKKKNFDKNTIANNHFENTKKLIIKKETPIKKGNKKSPTNSKKSGIEPKNLTLSETLSTESNLNSSKHIGADKKFCNCLLM</sequence>
<keyword evidence="8" id="KW-1185">Reference proteome</keyword>
<feature type="region of interest" description="Disordered" evidence="5">
    <location>
        <begin position="453"/>
        <end position="483"/>
    </location>
</feature>
<dbReference type="EC" id="2.7.11.1" evidence="1"/>
<evidence type="ECO:0000256" key="3">
    <source>
        <dbReference type="ARBA" id="ARBA00022840"/>
    </source>
</evidence>
<dbReference type="PROSITE" id="PS00108">
    <property type="entry name" value="PROTEIN_KINASE_ST"/>
    <property type="match status" value="1"/>
</dbReference>
<feature type="domain" description="Protein kinase" evidence="6">
    <location>
        <begin position="10"/>
        <end position="286"/>
    </location>
</feature>
<organism evidence="7 8">
    <name type="scientific">Anaeramoeba flamelloides</name>
    <dbReference type="NCBI Taxonomy" id="1746091"/>
    <lineage>
        <taxon>Eukaryota</taxon>
        <taxon>Metamonada</taxon>
        <taxon>Anaeramoebidae</taxon>
        <taxon>Anaeramoeba</taxon>
    </lineage>
</organism>
<feature type="compositionally biased region" description="Basic and acidic residues" evidence="5">
    <location>
        <begin position="575"/>
        <end position="588"/>
    </location>
</feature>
<evidence type="ECO:0000256" key="1">
    <source>
        <dbReference type="ARBA" id="ARBA00012513"/>
    </source>
</evidence>
<dbReference type="InterPro" id="IPR000719">
    <property type="entry name" value="Prot_kinase_dom"/>
</dbReference>